<evidence type="ECO:0000256" key="2">
    <source>
        <dbReference type="SAM" id="Phobius"/>
    </source>
</evidence>
<feature type="coiled-coil region" evidence="1">
    <location>
        <begin position="78"/>
        <end position="105"/>
    </location>
</feature>
<dbReference type="AlphaFoldDB" id="A0A1E5GK09"/>
<gene>
    <name evidence="3" type="ORF">BCR25_05965</name>
</gene>
<dbReference type="RefSeq" id="WP_069663732.1">
    <property type="nucleotide sequence ID" value="NZ_JBHUJJ010000001.1"/>
</dbReference>
<sequence length="221" mass="25530">MGKRKLIKIIAYLILAGLVLRFITGIHFPFVIVALVILLVLLFTGPKKKNGKNEEQLPSLTKAKEEHYSKLGMTDQEINFFRDTMNTTKNQIVKLQENMNASTKLRAIDLRNDTLRVSKALFKELVKEPKKLHLANHFLYTHLPNLVDLTGKYLEIDDHEIKNKQTYEKLEESAQIIDQVSKLIKKDYEQFVADDLEDLDIEISVAKNSLKRDNEHSEDPD</sequence>
<name>A0A1E5GK09_9ENTE</name>
<keyword evidence="4" id="KW-1185">Reference proteome</keyword>
<dbReference type="InterPro" id="IPR018770">
    <property type="entry name" value="ChloroindolylP_hydrolase"/>
</dbReference>
<evidence type="ECO:0000313" key="4">
    <source>
        <dbReference type="Proteomes" id="UP000095094"/>
    </source>
</evidence>
<feature type="transmembrane region" description="Helical" evidence="2">
    <location>
        <begin position="12"/>
        <end position="43"/>
    </location>
</feature>
<evidence type="ECO:0000313" key="3">
    <source>
        <dbReference type="EMBL" id="OEG13032.1"/>
    </source>
</evidence>
<dbReference type="OrthoDB" id="2243657at2"/>
<keyword evidence="1" id="KW-0175">Coiled coil</keyword>
<evidence type="ECO:0000256" key="1">
    <source>
        <dbReference type="SAM" id="Coils"/>
    </source>
</evidence>
<accession>A0A1E5GK09</accession>
<dbReference type="Pfam" id="PF10112">
    <property type="entry name" value="Halogen_Hydrol"/>
    <property type="match status" value="1"/>
</dbReference>
<keyword evidence="2" id="KW-1133">Transmembrane helix</keyword>
<organism evidence="3 4">
    <name type="scientific">Enterococcus termitis</name>
    <dbReference type="NCBI Taxonomy" id="332950"/>
    <lineage>
        <taxon>Bacteria</taxon>
        <taxon>Bacillati</taxon>
        <taxon>Bacillota</taxon>
        <taxon>Bacilli</taxon>
        <taxon>Lactobacillales</taxon>
        <taxon>Enterococcaceae</taxon>
        <taxon>Enterococcus</taxon>
    </lineage>
</organism>
<comment type="caution">
    <text evidence="3">The sequence shown here is derived from an EMBL/GenBank/DDBJ whole genome shotgun (WGS) entry which is preliminary data.</text>
</comment>
<proteinExistence type="predicted"/>
<keyword evidence="2" id="KW-0472">Membrane</keyword>
<dbReference type="EMBL" id="MIJY01000023">
    <property type="protein sequence ID" value="OEG13032.1"/>
    <property type="molecule type" value="Genomic_DNA"/>
</dbReference>
<dbReference type="Proteomes" id="UP000095094">
    <property type="component" value="Unassembled WGS sequence"/>
</dbReference>
<reference evidence="4" key="1">
    <citation type="submission" date="2016-09" db="EMBL/GenBank/DDBJ databases">
        <authorList>
            <person name="Gulvik C.A."/>
        </authorList>
    </citation>
    <scope>NUCLEOTIDE SEQUENCE [LARGE SCALE GENOMIC DNA]</scope>
    <source>
        <strain evidence="4">LMG 8895</strain>
    </source>
</reference>
<protein>
    <submittedName>
        <fullName evidence="3">5-bromo-4-chloroindolyl phosphate hydrolysis protein</fullName>
    </submittedName>
</protein>
<dbReference type="PATRIC" id="fig|332950.4.peg.2345"/>
<keyword evidence="2" id="KW-0812">Transmembrane</keyword>